<dbReference type="Proteomes" id="UP001196413">
    <property type="component" value="Unassembled WGS sequence"/>
</dbReference>
<reference evidence="1" key="1">
    <citation type="submission" date="2021-06" db="EMBL/GenBank/DDBJ databases">
        <title>Parelaphostrongylus tenuis whole genome reference sequence.</title>
        <authorList>
            <person name="Garwood T.J."/>
            <person name="Larsen P.A."/>
            <person name="Fountain-Jones N.M."/>
            <person name="Garbe J.R."/>
            <person name="Macchietto M.G."/>
            <person name="Kania S.A."/>
            <person name="Gerhold R.W."/>
            <person name="Richards J.E."/>
            <person name="Wolf T.M."/>
        </authorList>
    </citation>
    <scope>NUCLEOTIDE SEQUENCE</scope>
    <source>
        <strain evidence="1">MNPRO001-30</strain>
        <tissue evidence="1">Meninges</tissue>
    </source>
</reference>
<name>A0AAD5MKM5_PARTN</name>
<proteinExistence type="predicted"/>
<dbReference type="EMBL" id="JAHQIW010003824">
    <property type="protein sequence ID" value="KAJ1360227.1"/>
    <property type="molecule type" value="Genomic_DNA"/>
</dbReference>
<sequence>MIQSQLAEIYDRGEFVRESNFLNEKFLISEEELFCWHCYEKYCEMYQVLNRNPSNIHAHAIRSAHCMRDRFDITT</sequence>
<dbReference type="AlphaFoldDB" id="A0AAD5MKM5"/>
<keyword evidence="2" id="KW-1185">Reference proteome</keyword>
<organism evidence="1 2">
    <name type="scientific">Parelaphostrongylus tenuis</name>
    <name type="common">Meningeal worm</name>
    <dbReference type="NCBI Taxonomy" id="148309"/>
    <lineage>
        <taxon>Eukaryota</taxon>
        <taxon>Metazoa</taxon>
        <taxon>Ecdysozoa</taxon>
        <taxon>Nematoda</taxon>
        <taxon>Chromadorea</taxon>
        <taxon>Rhabditida</taxon>
        <taxon>Rhabditina</taxon>
        <taxon>Rhabditomorpha</taxon>
        <taxon>Strongyloidea</taxon>
        <taxon>Metastrongylidae</taxon>
        <taxon>Parelaphostrongylus</taxon>
    </lineage>
</organism>
<evidence type="ECO:0000313" key="1">
    <source>
        <dbReference type="EMBL" id="KAJ1360227.1"/>
    </source>
</evidence>
<accession>A0AAD5MKM5</accession>
<evidence type="ECO:0000313" key="2">
    <source>
        <dbReference type="Proteomes" id="UP001196413"/>
    </source>
</evidence>
<protein>
    <submittedName>
        <fullName evidence="1">Uncharacterized protein</fullName>
    </submittedName>
</protein>
<gene>
    <name evidence="1" type="ORF">KIN20_019153</name>
</gene>
<comment type="caution">
    <text evidence="1">The sequence shown here is derived from an EMBL/GenBank/DDBJ whole genome shotgun (WGS) entry which is preliminary data.</text>
</comment>